<feature type="signal peptide" evidence="1">
    <location>
        <begin position="1"/>
        <end position="27"/>
    </location>
</feature>
<keyword evidence="3" id="KW-1185">Reference proteome</keyword>
<feature type="chain" id="PRO_5041934694" evidence="1">
    <location>
        <begin position="28"/>
        <end position="395"/>
    </location>
</feature>
<gene>
    <name evidence="2" type="ORF">QBZ16_000001</name>
</gene>
<organism evidence="2 3">
    <name type="scientific">Prototheca wickerhamii</name>
    <dbReference type="NCBI Taxonomy" id="3111"/>
    <lineage>
        <taxon>Eukaryota</taxon>
        <taxon>Viridiplantae</taxon>
        <taxon>Chlorophyta</taxon>
        <taxon>core chlorophytes</taxon>
        <taxon>Trebouxiophyceae</taxon>
        <taxon>Chlorellales</taxon>
        <taxon>Chlorellaceae</taxon>
        <taxon>Prototheca</taxon>
    </lineage>
</organism>
<evidence type="ECO:0000313" key="2">
    <source>
        <dbReference type="EMBL" id="KAK2080148.1"/>
    </source>
</evidence>
<evidence type="ECO:0000256" key="1">
    <source>
        <dbReference type="SAM" id="SignalP"/>
    </source>
</evidence>
<name>A0AAD9MMT5_PROWI</name>
<accession>A0AAD9MMT5</accession>
<sequence>MKAKGLGFRGLFVVVGFLAVYAAGVLAAQQQTQFFHFASSEPQECEGVLNRNPANPGRGLRAQAGLPNERPTALVSTKNLASALEKGNETPDSSQLLSVTLPSASTPPTGGQHTPIVAYCIPFRNDSDTGCYLKVASADPGASLLFRLDSTAGEELYARMQLEADSSHGGQYVVLEDSELYQANLTGTVEYQDDPSTQWDVPAWDPSAAHYYSFHAPRVVRGFLWDGYTADVHTNHHTTVRLYYWVLRGKAPAPTPPERTHIKAACLAATVLGQGTGCLLRVSDANAGATVLFRLHTANGTEVTPTLQLAPGTTYGSRMYLMENAVEHQAQLAGTAEYLGQPETAQPVLTWDKWADYRHLSRPKLFGEYQQYEVIASIGGGRTTSFLWLRKYEKW</sequence>
<keyword evidence="1" id="KW-0732">Signal</keyword>
<protein>
    <submittedName>
        <fullName evidence="2">Uncharacterized protein</fullName>
    </submittedName>
</protein>
<comment type="caution">
    <text evidence="2">The sequence shown here is derived from an EMBL/GenBank/DDBJ whole genome shotgun (WGS) entry which is preliminary data.</text>
</comment>
<proteinExistence type="predicted"/>
<dbReference type="AlphaFoldDB" id="A0AAD9MMT5"/>
<dbReference type="Proteomes" id="UP001255856">
    <property type="component" value="Unassembled WGS sequence"/>
</dbReference>
<reference evidence="2" key="1">
    <citation type="submission" date="2021-01" db="EMBL/GenBank/DDBJ databases">
        <authorList>
            <person name="Eckstrom K.M.E."/>
        </authorList>
    </citation>
    <scope>NUCLEOTIDE SEQUENCE</scope>
    <source>
        <strain evidence="2">UVCC 0001</strain>
    </source>
</reference>
<dbReference type="EMBL" id="JASFZW010000001">
    <property type="protein sequence ID" value="KAK2080148.1"/>
    <property type="molecule type" value="Genomic_DNA"/>
</dbReference>
<evidence type="ECO:0000313" key="3">
    <source>
        <dbReference type="Proteomes" id="UP001255856"/>
    </source>
</evidence>